<comment type="caution">
    <text evidence="4">The sequence shown here is derived from an EMBL/GenBank/DDBJ whole genome shotgun (WGS) entry which is preliminary data.</text>
</comment>
<dbReference type="SUPFAM" id="SSF50475">
    <property type="entry name" value="FMN-binding split barrel"/>
    <property type="match status" value="1"/>
</dbReference>
<evidence type="ECO:0000256" key="1">
    <source>
        <dbReference type="ARBA" id="ARBA00023002"/>
    </source>
</evidence>
<evidence type="ECO:0000313" key="5">
    <source>
        <dbReference type="Proteomes" id="UP001321492"/>
    </source>
</evidence>
<dbReference type="RefSeq" id="WP_283740404.1">
    <property type="nucleotide sequence ID" value="NZ_JASJEV010000005.1"/>
</dbReference>
<proteinExistence type="predicted"/>
<feature type="domain" description="Flavin reductase like" evidence="3">
    <location>
        <begin position="34"/>
        <end position="181"/>
    </location>
</feature>
<keyword evidence="5" id="KW-1185">Reference proteome</keyword>
<feature type="region of interest" description="Disordered" evidence="2">
    <location>
        <begin position="1"/>
        <end position="28"/>
    </location>
</feature>
<dbReference type="InterPro" id="IPR050268">
    <property type="entry name" value="NADH-dep_flavin_reductase"/>
</dbReference>
<dbReference type="Pfam" id="PF01613">
    <property type="entry name" value="Flavin_Reduct"/>
    <property type="match status" value="1"/>
</dbReference>
<dbReference type="Gene3D" id="2.30.110.10">
    <property type="entry name" value="Electron Transport, Fmn-binding Protein, Chain A"/>
    <property type="match status" value="1"/>
</dbReference>
<reference evidence="4 5" key="1">
    <citation type="submission" date="2023-05" db="EMBL/GenBank/DDBJ databases">
        <title>Chelatococcus sp. nov., a moderately thermophilic bacterium isolated from hot spring microbial mat.</title>
        <authorList>
            <person name="Hu C.-J."/>
            <person name="Li W.-J."/>
        </authorList>
    </citation>
    <scope>NUCLEOTIDE SEQUENCE [LARGE SCALE GENOMIC DNA]</scope>
    <source>
        <strain evidence="4 5">SYSU G07232</strain>
    </source>
</reference>
<evidence type="ECO:0000259" key="3">
    <source>
        <dbReference type="SMART" id="SM00903"/>
    </source>
</evidence>
<organism evidence="4 5">
    <name type="scientific">Chelatococcus albus</name>
    <dbReference type="NCBI Taxonomy" id="3047466"/>
    <lineage>
        <taxon>Bacteria</taxon>
        <taxon>Pseudomonadati</taxon>
        <taxon>Pseudomonadota</taxon>
        <taxon>Alphaproteobacteria</taxon>
        <taxon>Hyphomicrobiales</taxon>
        <taxon>Chelatococcaceae</taxon>
        <taxon>Chelatococcus</taxon>
    </lineage>
</organism>
<dbReference type="Proteomes" id="UP001321492">
    <property type="component" value="Unassembled WGS sequence"/>
</dbReference>
<gene>
    <name evidence="4" type="ORF">QNA08_09180</name>
</gene>
<evidence type="ECO:0000256" key="2">
    <source>
        <dbReference type="SAM" id="MobiDB-lite"/>
    </source>
</evidence>
<dbReference type="PANTHER" id="PTHR30466">
    <property type="entry name" value="FLAVIN REDUCTASE"/>
    <property type="match status" value="1"/>
</dbReference>
<protein>
    <submittedName>
        <fullName evidence="4">Flavin reductase</fullName>
    </submittedName>
</protein>
<dbReference type="EMBL" id="JASJEV010000005">
    <property type="protein sequence ID" value="MDJ1158404.1"/>
    <property type="molecule type" value="Genomic_DNA"/>
</dbReference>
<accession>A0ABT7AGB4</accession>
<keyword evidence="1" id="KW-0560">Oxidoreductase</keyword>
<evidence type="ECO:0000313" key="4">
    <source>
        <dbReference type="EMBL" id="MDJ1158404.1"/>
    </source>
</evidence>
<dbReference type="PANTHER" id="PTHR30466:SF1">
    <property type="entry name" value="FMN REDUCTASE (NADH) RUTF"/>
    <property type="match status" value="1"/>
</dbReference>
<dbReference type="InterPro" id="IPR002563">
    <property type="entry name" value="Flavin_Rdtase-like_dom"/>
</dbReference>
<dbReference type="SMART" id="SM00903">
    <property type="entry name" value="Flavin_Reduct"/>
    <property type="match status" value="1"/>
</dbReference>
<dbReference type="InterPro" id="IPR012349">
    <property type="entry name" value="Split_barrel_FMN-bd"/>
</dbReference>
<sequence>MLDRIIPNSDEQFGHAPRKPGEEPPTSPVFREAMSRIAGAVHIVTTGGAAGRAGFTATSFTAVSDAPPTVLVCLNGTSRILPILEANGVFCVNTLASGDEDIADVFAGRTGLHGEDRFSVGQWRLLDTGSPALGSALASLDCRLVEARSIATHRVFIGEVLAIRIGGGSPALLYKDRGYRRL</sequence>
<name>A0ABT7AGB4_9HYPH</name>